<evidence type="ECO:0000313" key="5">
    <source>
        <dbReference type="Proteomes" id="UP001267290"/>
    </source>
</evidence>
<comment type="caution">
    <text evidence="4">The sequence shown here is derived from an EMBL/GenBank/DDBJ whole genome shotgun (WGS) entry which is preliminary data.</text>
</comment>
<keyword evidence="1" id="KW-0472">Membrane</keyword>
<dbReference type="GO" id="GO:0004673">
    <property type="term" value="F:protein histidine kinase activity"/>
    <property type="evidence" value="ECO:0007669"/>
    <property type="project" value="UniProtKB-EC"/>
</dbReference>
<keyword evidence="4" id="KW-0418">Kinase</keyword>
<dbReference type="SUPFAM" id="SSF55874">
    <property type="entry name" value="ATPase domain of HSP90 chaperone/DNA topoisomerase II/histidine kinase"/>
    <property type="match status" value="1"/>
</dbReference>
<evidence type="ECO:0000256" key="1">
    <source>
        <dbReference type="SAM" id="Phobius"/>
    </source>
</evidence>
<feature type="domain" description="Signal transduction histidine kinase internal region" evidence="3">
    <location>
        <begin position="400"/>
        <end position="476"/>
    </location>
</feature>
<accession>A0ABU1NUV0</accession>
<dbReference type="Gene3D" id="3.30.565.10">
    <property type="entry name" value="Histidine kinase-like ATPase, C-terminal domain"/>
    <property type="match status" value="1"/>
</dbReference>
<protein>
    <submittedName>
        <fullName evidence="4">Two-component system sensor histidine kinase YesM</fullName>
        <ecNumber evidence="4">2.7.13.3</ecNumber>
    </submittedName>
</protein>
<keyword evidence="5" id="KW-1185">Reference proteome</keyword>
<dbReference type="InterPro" id="IPR003594">
    <property type="entry name" value="HATPase_dom"/>
</dbReference>
<dbReference type="EC" id="2.7.13.3" evidence="4"/>
<dbReference type="Proteomes" id="UP001267290">
    <property type="component" value="Unassembled WGS sequence"/>
</dbReference>
<feature type="transmembrane region" description="Helical" evidence="1">
    <location>
        <begin position="313"/>
        <end position="333"/>
    </location>
</feature>
<feature type="domain" description="Histidine kinase/HSP90-like ATPase" evidence="2">
    <location>
        <begin position="498"/>
        <end position="597"/>
    </location>
</feature>
<sequence>MLAWRKAFGKDEGHVMRKMLQNMKLMKKLILLLIVFVVIPTLVLDLVVAKKLESITEEQVGTALLQLVRGSHLTLDRESSDFEEKTEKIMISQEIQQLVSVPSSSEYERFEIFKALDKYLNNYSTNAVRYSLFFSDKDKLYSFVPNSDLLNNGVFYSTDMTDLSWYKAVSQAKGKGIIRVIDKFGYNPNNTQTVAYLRQLNSIYNGETVIGYLVVSGIETPLQMDFVPFDKYKDAQILLLDPDNTVLATNTEAFGIGSKIGIPQGKEEGVYKQLDNGEEIMSVIHTSEITATKLLMRVPVESIIIDHISVQRLVDWIMLIYFLILILASMYFIQSILKPISRLARITNSYHPGKPLAIAMHAESKNEIVLLSNHFIRMTNRLNQTIYDQYELELKHKEVELSILHTQINPHLLYNTLESVYWHTLMEGAAESAEMIKDLSLIMRIGLSKGKLLIPVMEEINHAEAYIRLQLFRYEYAFKAHWEIDEEAKRFLMPKVILQPIIENAILHGIKNMSQDGELWIKVKHTNGKIMISVEDNGYRSADIAMLNAILQGKESNKGFGIINVQKRIQLHFGEGFGLQYASREDQGVRAWIEIPAVSDETDWK</sequence>
<gene>
    <name evidence="4" type="ORF">J2736_002415</name>
</gene>
<evidence type="ECO:0000313" key="4">
    <source>
        <dbReference type="EMBL" id="MDR6551228.1"/>
    </source>
</evidence>
<dbReference type="PANTHER" id="PTHR34220:SF7">
    <property type="entry name" value="SENSOR HISTIDINE KINASE YPDA"/>
    <property type="match status" value="1"/>
</dbReference>
<evidence type="ECO:0000259" key="3">
    <source>
        <dbReference type="Pfam" id="PF06580"/>
    </source>
</evidence>
<keyword evidence="1" id="KW-1133">Transmembrane helix</keyword>
<dbReference type="Pfam" id="PF02518">
    <property type="entry name" value="HATPase_c"/>
    <property type="match status" value="1"/>
</dbReference>
<keyword evidence="1" id="KW-0812">Transmembrane</keyword>
<organism evidence="4 5">
    <name type="scientific">Paenibacillus qinlingensis</name>
    <dbReference type="NCBI Taxonomy" id="1837343"/>
    <lineage>
        <taxon>Bacteria</taxon>
        <taxon>Bacillati</taxon>
        <taxon>Bacillota</taxon>
        <taxon>Bacilli</taxon>
        <taxon>Bacillales</taxon>
        <taxon>Paenibacillaceae</taxon>
        <taxon>Paenibacillus</taxon>
    </lineage>
</organism>
<reference evidence="4 5" key="1">
    <citation type="submission" date="2023-07" db="EMBL/GenBank/DDBJ databases">
        <title>Sorghum-associated microbial communities from plants grown in Nebraska, USA.</title>
        <authorList>
            <person name="Schachtman D."/>
        </authorList>
    </citation>
    <scope>NUCLEOTIDE SEQUENCE [LARGE SCALE GENOMIC DNA]</scope>
    <source>
        <strain evidence="4 5">CC258</strain>
    </source>
</reference>
<dbReference type="InterPro" id="IPR010559">
    <property type="entry name" value="Sig_transdc_His_kin_internal"/>
</dbReference>
<proteinExistence type="predicted"/>
<dbReference type="Pfam" id="PF06580">
    <property type="entry name" value="His_kinase"/>
    <property type="match status" value="1"/>
</dbReference>
<dbReference type="EMBL" id="JAVDSB010000003">
    <property type="protein sequence ID" value="MDR6551228.1"/>
    <property type="molecule type" value="Genomic_DNA"/>
</dbReference>
<dbReference type="InterPro" id="IPR050640">
    <property type="entry name" value="Bact_2-comp_sensor_kinase"/>
</dbReference>
<dbReference type="Gene3D" id="6.10.340.10">
    <property type="match status" value="1"/>
</dbReference>
<evidence type="ECO:0000259" key="2">
    <source>
        <dbReference type="Pfam" id="PF02518"/>
    </source>
</evidence>
<dbReference type="InterPro" id="IPR036890">
    <property type="entry name" value="HATPase_C_sf"/>
</dbReference>
<keyword evidence="4" id="KW-0808">Transferase</keyword>
<dbReference type="PANTHER" id="PTHR34220">
    <property type="entry name" value="SENSOR HISTIDINE KINASE YPDA"/>
    <property type="match status" value="1"/>
</dbReference>
<name>A0ABU1NUV0_9BACL</name>